<dbReference type="Proteomes" id="UP000005801">
    <property type="component" value="Unassembled WGS sequence"/>
</dbReference>
<gene>
    <name evidence="2" type="ORF">PPSIR1_12653</name>
</gene>
<accession>A6G035</accession>
<name>A6G035_9BACT</name>
<feature type="region of interest" description="Disordered" evidence="1">
    <location>
        <begin position="454"/>
        <end position="476"/>
    </location>
</feature>
<proteinExistence type="predicted"/>
<evidence type="ECO:0000313" key="3">
    <source>
        <dbReference type="Proteomes" id="UP000005801"/>
    </source>
</evidence>
<dbReference type="AlphaFoldDB" id="A6G035"/>
<reference evidence="2 3" key="1">
    <citation type="submission" date="2007-06" db="EMBL/GenBank/DDBJ databases">
        <authorList>
            <person name="Shimkets L."/>
            <person name="Ferriera S."/>
            <person name="Johnson J."/>
            <person name="Kravitz S."/>
            <person name="Beeson K."/>
            <person name="Sutton G."/>
            <person name="Rogers Y.-H."/>
            <person name="Friedman R."/>
            <person name="Frazier M."/>
            <person name="Venter J.C."/>
        </authorList>
    </citation>
    <scope>NUCLEOTIDE SEQUENCE [LARGE SCALE GENOMIC DNA]</scope>
    <source>
        <strain evidence="2 3">SIR-1</strain>
    </source>
</reference>
<evidence type="ECO:0000313" key="2">
    <source>
        <dbReference type="EMBL" id="EDM80732.1"/>
    </source>
</evidence>
<comment type="caution">
    <text evidence="2">The sequence shown here is derived from an EMBL/GenBank/DDBJ whole genome shotgun (WGS) entry which is preliminary data.</text>
</comment>
<evidence type="ECO:0000256" key="1">
    <source>
        <dbReference type="SAM" id="MobiDB-lite"/>
    </source>
</evidence>
<organism evidence="2 3">
    <name type="scientific">Plesiocystis pacifica SIR-1</name>
    <dbReference type="NCBI Taxonomy" id="391625"/>
    <lineage>
        <taxon>Bacteria</taxon>
        <taxon>Pseudomonadati</taxon>
        <taxon>Myxococcota</taxon>
        <taxon>Polyangia</taxon>
        <taxon>Nannocystales</taxon>
        <taxon>Nannocystaceae</taxon>
        <taxon>Plesiocystis</taxon>
    </lineage>
</organism>
<sequence length="476" mass="50036">MVLLEGLEGSVEARGHRGHPRQLLRRQAVDILVEGLAGIEALLHAVEAGHEQGREGQVGVAGRVRGPELDADRLGRARVGRDADRRRAVPRAVGQVDRGLEARDQALVAVGARVGERAQRGGVAEHAGDEVQGHLRQARVLLTGEQRLAVLPQRHVRVHAVAVVPVQGLGHEGDRLAGLARDVLDHVLEPGQLVGLGQQRVVADVDLGLSAGRDLHVLALDDDAEILEREDHVGAQVLEAVRGRHGDVAALGADLVPEVGEFLAVRVPVAQVRVDGVEAGLLVAAVADVVEDEELGLGADVEGVGDAGRAQVVLGAGGQRPGAALVVGARDGLDGVAEQDQGRDLHEGVDLGRGRVGHDQHVGGVDGLPTAHRRAVKAEALGEGFLAQLVGRHGEVLPRAEHVDEAQVDHADLLLADEVDDFLGSGLAHGFDPGVLGALGIWVAQKRRVQMNKKRGLRAQTRRARRCGCGRPRGPA</sequence>
<dbReference type="EMBL" id="ABCS01000008">
    <property type="protein sequence ID" value="EDM80732.1"/>
    <property type="molecule type" value="Genomic_DNA"/>
</dbReference>
<protein>
    <submittedName>
        <fullName evidence="2">Uncharacterized protein</fullName>
    </submittedName>
</protein>
<dbReference type="eggNOG" id="ENOG502ZAAY">
    <property type="taxonomic scope" value="Bacteria"/>
</dbReference>
<keyword evidence="3" id="KW-1185">Reference proteome</keyword>
<feature type="compositionally biased region" description="Basic residues" evidence="1">
    <location>
        <begin position="454"/>
        <end position="468"/>
    </location>
</feature>